<keyword evidence="2" id="KW-1185">Reference proteome</keyword>
<reference evidence="1 2" key="1">
    <citation type="submission" date="2024-10" db="EMBL/GenBank/DDBJ databases">
        <title>Aeromonas and Pseudomonas from the Cagarras Archipelago, Rio de Janeiro, Brazil.</title>
        <authorList>
            <person name="Canellas A.L.B."/>
            <person name="Laport M.S."/>
        </authorList>
    </citation>
    <scope>NUCLEOTIDE SEQUENCE [LARGE SCALE GENOMIC DNA]</scope>
    <source>
        <strain evidence="1 2">CPF-4</strain>
    </source>
</reference>
<protein>
    <submittedName>
        <fullName evidence="1">TIGR04255 family protein</fullName>
    </submittedName>
</protein>
<evidence type="ECO:0000313" key="2">
    <source>
        <dbReference type="Proteomes" id="UP001609821"/>
    </source>
</evidence>
<evidence type="ECO:0000313" key="1">
    <source>
        <dbReference type="EMBL" id="MFH6568506.1"/>
    </source>
</evidence>
<dbReference type="InterPro" id="IPR026349">
    <property type="entry name" value="CHP04255"/>
</dbReference>
<accession>A0ABW7M428</accession>
<dbReference type="EMBL" id="JBINXB010000044">
    <property type="protein sequence ID" value="MFH6568506.1"/>
    <property type="molecule type" value="Genomic_DNA"/>
</dbReference>
<proteinExistence type="predicted"/>
<organism evidence="1 2">
    <name type="scientific">Pseudomonas kulmbachensis</name>
    <dbReference type="NCBI Taxonomy" id="3043408"/>
    <lineage>
        <taxon>Bacteria</taxon>
        <taxon>Pseudomonadati</taxon>
        <taxon>Pseudomonadota</taxon>
        <taxon>Gammaproteobacteria</taxon>
        <taxon>Pseudomonadales</taxon>
        <taxon>Pseudomonadaceae</taxon>
        <taxon>Pseudomonas</taxon>
    </lineage>
</organism>
<comment type="caution">
    <text evidence="1">The sequence shown here is derived from an EMBL/GenBank/DDBJ whole genome shotgun (WGS) entry which is preliminary data.</text>
</comment>
<name>A0ABW7M428_9PSED</name>
<gene>
    <name evidence="1" type="ORF">ACHMWK_21330</name>
</gene>
<dbReference type="NCBIfam" id="TIGR04255">
    <property type="entry name" value="sporadTIGR04255"/>
    <property type="match status" value="1"/>
</dbReference>
<dbReference type="RefSeq" id="WP_395247541.1">
    <property type="nucleotide sequence ID" value="NZ_JBINXA010000021.1"/>
</dbReference>
<sequence>MKEREGVLPKAPLIYALSVLRFSPVLVMSKLIPAIQQAIRESLPEFFQMVKNAPGAPQSSEPNSWAFMDKYLKNACVLSQDYLIFQSIDYLHFDSHAELFNKCVEAVVHETGGLDVAGLGMRYVDMVEPGRGEHLSDYLPHALLPLENDAIASLGSGEPKKPLGVSTTTYHFDPEFLHIRCWRQPGMWVPDDLIEPAMVFEIARQTHHQGHGAGRQIQSPPVYTPLSESGALLDTDAYWPLALTERLPPEEISLRLKHLHTIANNAFRNVATEHAFQRWNEKS</sequence>
<dbReference type="Proteomes" id="UP001609821">
    <property type="component" value="Unassembled WGS sequence"/>
</dbReference>